<evidence type="ECO:0000313" key="7">
    <source>
        <dbReference type="Proteomes" id="UP000320585"/>
    </source>
</evidence>
<name>A0A8D5A419_9FIRM</name>
<evidence type="ECO:0000256" key="3">
    <source>
        <dbReference type="ARBA" id="ARBA00022989"/>
    </source>
</evidence>
<keyword evidence="3 5" id="KW-1133">Transmembrane helix</keyword>
<dbReference type="AlphaFoldDB" id="A0A8D5A419"/>
<dbReference type="EMBL" id="AP019697">
    <property type="protein sequence ID" value="BBK26196.1"/>
    <property type="molecule type" value="Genomic_DNA"/>
</dbReference>
<evidence type="ECO:0000256" key="4">
    <source>
        <dbReference type="ARBA" id="ARBA00023136"/>
    </source>
</evidence>
<evidence type="ECO:0000313" key="6">
    <source>
        <dbReference type="EMBL" id="BBK26196.1"/>
    </source>
</evidence>
<accession>A0A8D5A419</accession>
<proteinExistence type="predicted"/>
<organism evidence="6 7">
    <name type="scientific">Dialister hominis</name>
    <dbReference type="NCBI Taxonomy" id="2582419"/>
    <lineage>
        <taxon>Bacteria</taxon>
        <taxon>Bacillati</taxon>
        <taxon>Bacillota</taxon>
        <taxon>Negativicutes</taxon>
        <taxon>Veillonellales</taxon>
        <taxon>Veillonellaceae</taxon>
        <taxon>Dialister</taxon>
    </lineage>
</organism>
<protein>
    <recommendedName>
        <fullName evidence="8">Holin</fullName>
    </recommendedName>
</protein>
<reference evidence="7" key="1">
    <citation type="submission" date="2019-05" db="EMBL/GenBank/DDBJ databases">
        <title>Complete genome sequencing of Dialister sp. strain 5BBH33.</title>
        <authorList>
            <person name="Sakamoto M."/>
            <person name="Murakami T."/>
            <person name="Mori H."/>
        </authorList>
    </citation>
    <scope>NUCLEOTIDE SEQUENCE [LARGE SCALE GENOMIC DNA]</scope>
    <source>
        <strain evidence="7">5BBH33</strain>
    </source>
</reference>
<dbReference type="GO" id="GO:0016020">
    <property type="term" value="C:membrane"/>
    <property type="evidence" value="ECO:0007669"/>
    <property type="project" value="UniProtKB-SubCell"/>
</dbReference>
<evidence type="ECO:0000256" key="1">
    <source>
        <dbReference type="ARBA" id="ARBA00004141"/>
    </source>
</evidence>
<keyword evidence="7" id="KW-1185">Reference proteome</keyword>
<feature type="transmembrane region" description="Helical" evidence="5">
    <location>
        <begin position="98"/>
        <end position="115"/>
    </location>
</feature>
<evidence type="ECO:0000256" key="2">
    <source>
        <dbReference type="ARBA" id="ARBA00022692"/>
    </source>
</evidence>
<gene>
    <name evidence="6" type="ORF">Dia5BBH33_21310</name>
</gene>
<evidence type="ECO:0008006" key="8">
    <source>
        <dbReference type="Google" id="ProtNLM"/>
    </source>
</evidence>
<dbReference type="Pfam" id="PF05105">
    <property type="entry name" value="Phage_holin_4_1"/>
    <property type="match status" value="1"/>
</dbReference>
<comment type="subcellular location">
    <subcellularLocation>
        <location evidence="1">Membrane</location>
        <topology evidence="1">Multi-pass membrane protein</topology>
    </subcellularLocation>
</comment>
<keyword evidence="4 5" id="KW-0472">Membrane</keyword>
<dbReference type="Proteomes" id="UP000320585">
    <property type="component" value="Chromosome"/>
</dbReference>
<keyword evidence="2 5" id="KW-0812">Transmembrane</keyword>
<dbReference type="InterPro" id="IPR006480">
    <property type="entry name" value="Phage_holin_4_1"/>
</dbReference>
<dbReference type="KEGG" id="dho:Dia5BBH33_21310"/>
<evidence type="ECO:0000256" key="5">
    <source>
        <dbReference type="SAM" id="Phobius"/>
    </source>
</evidence>
<sequence length="164" mass="17565">MWRDIEEAARRLMDLFPLKAAAGVCLLSLEQHALMFLAFSLLVAMDCLSRWLAISAGMLKEKSGEIPPLLLSLLSIPEARRKGLISSKVMKEAGLSKLFLYNICVIAAGLGDYLLSSAGSPSGLSAIAVSYLSSAEALSVTENLSEAGVKSMAGLLELFRKKES</sequence>